<dbReference type="AlphaFoldDB" id="A0A330LJJ4"/>
<dbReference type="Proteomes" id="UP000250163">
    <property type="component" value="Chromosome MORIYA"/>
</dbReference>
<protein>
    <submittedName>
        <fullName evidence="1">Uncharacterized protein</fullName>
    </submittedName>
</protein>
<gene>
    <name evidence="1" type="ORF">MORIYA_0395</name>
</gene>
<dbReference type="EMBL" id="LS483250">
    <property type="protein sequence ID" value="SQD76873.1"/>
    <property type="molecule type" value="Genomic_DNA"/>
</dbReference>
<reference evidence="2" key="1">
    <citation type="submission" date="2018-05" db="EMBL/GenBank/DDBJ databases">
        <authorList>
            <person name="Cea G.-C."/>
            <person name="William W."/>
        </authorList>
    </citation>
    <scope>NUCLEOTIDE SEQUENCE [LARGE SCALE GENOMIC DNA]</scope>
    <source>
        <strain evidence="2">DB21MT 5</strain>
    </source>
</reference>
<accession>A0A330LJJ4</accession>
<name>A0A330LJJ4_9GAMM</name>
<organism evidence="1 2">
    <name type="scientific">Moritella yayanosii</name>
    <dbReference type="NCBI Taxonomy" id="69539"/>
    <lineage>
        <taxon>Bacteria</taxon>
        <taxon>Pseudomonadati</taxon>
        <taxon>Pseudomonadota</taxon>
        <taxon>Gammaproteobacteria</taxon>
        <taxon>Alteromonadales</taxon>
        <taxon>Moritellaceae</taxon>
        <taxon>Moritella</taxon>
    </lineage>
</organism>
<proteinExistence type="predicted"/>
<sequence length="39" mass="4426">MTMTVMSLFGHIPRMNTFSLEIHSSAQFPFVSLLSELPK</sequence>
<evidence type="ECO:0000313" key="2">
    <source>
        <dbReference type="Proteomes" id="UP000250163"/>
    </source>
</evidence>
<keyword evidence="2" id="KW-1185">Reference proteome</keyword>
<dbReference type="KEGG" id="mya:MORIYA_0395"/>
<evidence type="ECO:0000313" key="1">
    <source>
        <dbReference type="EMBL" id="SQD76873.1"/>
    </source>
</evidence>